<dbReference type="KEGG" id="psp:PSPPH_4167"/>
<proteinExistence type="predicted"/>
<dbReference type="AlphaFoldDB" id="Q48E99"/>
<protein>
    <submittedName>
        <fullName evidence="1">Uncharacterized protein</fullName>
    </submittedName>
</protein>
<organism evidence="1 2">
    <name type="scientific">Pseudomonas savastanoi pv. phaseolicola (strain 1448A / Race 6)</name>
    <name type="common">Pseudomonas syringae pv. phaseolicola (strain 1448A / Race 6)</name>
    <dbReference type="NCBI Taxonomy" id="264730"/>
    <lineage>
        <taxon>Bacteria</taxon>
        <taxon>Pseudomonadati</taxon>
        <taxon>Pseudomonadota</taxon>
        <taxon>Gammaproteobacteria</taxon>
        <taxon>Pseudomonadales</taxon>
        <taxon>Pseudomonadaceae</taxon>
        <taxon>Pseudomonas</taxon>
    </lineage>
</organism>
<evidence type="ECO:0000313" key="2">
    <source>
        <dbReference type="Proteomes" id="UP000000551"/>
    </source>
</evidence>
<evidence type="ECO:0000313" key="1">
    <source>
        <dbReference type="EMBL" id="AAZ37897.1"/>
    </source>
</evidence>
<dbReference type="HOGENOM" id="CLU_3404901_0_0_6"/>
<accession>Q48E99</accession>
<sequence length="30" mass="3620">MKYDDKCPSGFWQVCRFIENDAWEMSKTCT</sequence>
<dbReference type="Proteomes" id="UP000000551">
    <property type="component" value="Chromosome"/>
</dbReference>
<gene>
    <name evidence="1" type="ordered locus">PSPPH_4167</name>
</gene>
<dbReference type="EMBL" id="CP000058">
    <property type="protein sequence ID" value="AAZ37897.1"/>
    <property type="molecule type" value="Genomic_DNA"/>
</dbReference>
<name>Q48E99_PSE14</name>
<reference evidence="1 2" key="1">
    <citation type="journal article" date="2005" name="J. Bacteriol.">
        <title>Whole-genome sequence analysis of Pseudomonas syringae pv. phaseolicola 1448A reveals divergence among pathovars in genes involved in virulence and transposition.</title>
        <authorList>
            <person name="Joardar V."/>
            <person name="Lindeberg M."/>
            <person name="Jackson R.W."/>
            <person name="Selengut J."/>
            <person name="Dodson R."/>
            <person name="Brinkac L.M."/>
            <person name="Daugherty S.C."/>
            <person name="Deboy R."/>
            <person name="Durkin A.S."/>
            <person name="Giglio M.G."/>
            <person name="Madupu R."/>
            <person name="Nelson W.C."/>
            <person name="Rosovitz M.J."/>
            <person name="Sullivan S."/>
            <person name="Crabtree J."/>
            <person name="Creasy T."/>
            <person name="Davidsen T."/>
            <person name="Haft D.H."/>
            <person name="Zafar N."/>
            <person name="Zhou L."/>
            <person name="Halpin R."/>
            <person name="Holley T."/>
            <person name="Khouri H."/>
            <person name="Feldblyum T."/>
            <person name="White O."/>
            <person name="Fraser C.M."/>
            <person name="Chatterjee A.K."/>
            <person name="Cartinhour S."/>
            <person name="Schneider D.J."/>
            <person name="Mansfield J."/>
            <person name="Collmer A."/>
            <person name="Buell C.R."/>
        </authorList>
    </citation>
    <scope>NUCLEOTIDE SEQUENCE [LARGE SCALE GENOMIC DNA]</scope>
    <source>
        <strain evidence="2">1448A / Race 6</strain>
    </source>
</reference>